<dbReference type="PROSITE" id="PS50005">
    <property type="entry name" value="TPR"/>
    <property type="match status" value="1"/>
</dbReference>
<dbReference type="AlphaFoldDB" id="A0A9D6V355"/>
<gene>
    <name evidence="2" type="ORF">HY912_02380</name>
</gene>
<proteinExistence type="predicted"/>
<evidence type="ECO:0000256" key="1">
    <source>
        <dbReference type="PROSITE-ProRule" id="PRU00339"/>
    </source>
</evidence>
<reference evidence="2" key="1">
    <citation type="submission" date="2020-07" db="EMBL/GenBank/DDBJ databases">
        <title>Huge and variable diversity of episymbiotic CPR bacteria and DPANN archaea in groundwater ecosystems.</title>
        <authorList>
            <person name="He C.Y."/>
            <person name="Keren R."/>
            <person name="Whittaker M."/>
            <person name="Farag I.F."/>
            <person name="Doudna J."/>
            <person name="Cate J.H.D."/>
            <person name="Banfield J.F."/>
        </authorList>
    </citation>
    <scope>NUCLEOTIDE SEQUENCE</scope>
    <source>
        <strain evidence="2">NC_groundwater_1664_Pr3_B-0.1um_52_9</strain>
    </source>
</reference>
<accession>A0A9D6V355</accession>
<feature type="repeat" description="TPR" evidence="1">
    <location>
        <begin position="134"/>
        <end position="167"/>
    </location>
</feature>
<evidence type="ECO:0000313" key="2">
    <source>
        <dbReference type="EMBL" id="MBI5248317.1"/>
    </source>
</evidence>
<name>A0A9D6V355_9BACT</name>
<dbReference type="InterPro" id="IPR019734">
    <property type="entry name" value="TPR_rpt"/>
</dbReference>
<protein>
    <recommendedName>
        <fullName evidence="4">Tetratricopeptide repeat protein</fullName>
    </recommendedName>
</protein>
<evidence type="ECO:0008006" key="4">
    <source>
        <dbReference type="Google" id="ProtNLM"/>
    </source>
</evidence>
<dbReference type="EMBL" id="JACRDE010000065">
    <property type="protein sequence ID" value="MBI5248317.1"/>
    <property type="molecule type" value="Genomic_DNA"/>
</dbReference>
<sequence length="208" mass="23115">MSDTESKGTQSVCEAAALPVEQALARVEDLVANSDFDGALALLSALEQDYVRGARLFDLLGDIFVQRGETQLGVRYKVLHEVLRGTFRIAMEETQHHRELVPPEAGEIKPRSSVSEVARTSPDSEQASVCADFMPVTAAMGHELMRQGHYDQALQIFTTLLIRNPQDLSLMKAQERARKRVNEKRIVGVLRGWLGNLDRIKSDRSTGV</sequence>
<evidence type="ECO:0000313" key="3">
    <source>
        <dbReference type="Proteomes" id="UP000807825"/>
    </source>
</evidence>
<keyword evidence="1" id="KW-0802">TPR repeat</keyword>
<dbReference type="Proteomes" id="UP000807825">
    <property type="component" value="Unassembled WGS sequence"/>
</dbReference>
<organism evidence="2 3">
    <name type="scientific">Desulfomonile tiedjei</name>
    <dbReference type="NCBI Taxonomy" id="2358"/>
    <lineage>
        <taxon>Bacteria</taxon>
        <taxon>Pseudomonadati</taxon>
        <taxon>Thermodesulfobacteriota</taxon>
        <taxon>Desulfomonilia</taxon>
        <taxon>Desulfomonilales</taxon>
        <taxon>Desulfomonilaceae</taxon>
        <taxon>Desulfomonile</taxon>
    </lineage>
</organism>
<comment type="caution">
    <text evidence="2">The sequence shown here is derived from an EMBL/GenBank/DDBJ whole genome shotgun (WGS) entry which is preliminary data.</text>
</comment>